<dbReference type="Proteomes" id="UP000315017">
    <property type="component" value="Chromosome"/>
</dbReference>
<dbReference type="InterPro" id="IPR050723">
    <property type="entry name" value="CFA/CMAS"/>
</dbReference>
<proteinExistence type="predicted"/>
<dbReference type="KEGG" id="aagg:ETAA8_03420"/>
<evidence type="ECO:0000259" key="1">
    <source>
        <dbReference type="Pfam" id="PF10119"/>
    </source>
</evidence>
<reference evidence="4 5" key="1">
    <citation type="submission" date="2019-02" db="EMBL/GenBank/DDBJ databases">
        <title>Deep-cultivation of Planctomycetes and their phenomic and genomic characterization uncovers novel biology.</title>
        <authorList>
            <person name="Wiegand S."/>
            <person name="Jogler M."/>
            <person name="Boedeker C."/>
            <person name="Pinto D."/>
            <person name="Vollmers J."/>
            <person name="Rivas-Marin E."/>
            <person name="Kohn T."/>
            <person name="Peeters S.H."/>
            <person name="Heuer A."/>
            <person name="Rast P."/>
            <person name="Oberbeckmann S."/>
            <person name="Bunk B."/>
            <person name="Jeske O."/>
            <person name="Meyerdierks A."/>
            <person name="Storesund J.E."/>
            <person name="Kallscheuer N."/>
            <person name="Luecker S."/>
            <person name="Lage O.M."/>
            <person name="Pohl T."/>
            <person name="Merkel B.J."/>
            <person name="Hornburger P."/>
            <person name="Mueller R.-W."/>
            <person name="Bruemmer F."/>
            <person name="Labrenz M."/>
            <person name="Spormann A.M."/>
            <person name="Op den Camp H."/>
            <person name="Overmann J."/>
            <person name="Amann R."/>
            <person name="Jetten M.S.M."/>
            <person name="Mascher T."/>
            <person name="Medema M.H."/>
            <person name="Devos D.P."/>
            <person name="Kaster A.-K."/>
            <person name="Ovreas L."/>
            <person name="Rohde M."/>
            <person name="Galperin M.Y."/>
            <person name="Jogler C."/>
        </authorList>
    </citation>
    <scope>NUCLEOTIDE SEQUENCE [LARGE SCALE GENOMIC DNA]</scope>
    <source>
        <strain evidence="4 5">ETA_A8</strain>
    </source>
</reference>
<dbReference type="Pfam" id="PF10119">
    <property type="entry name" value="MethyTransf_Reg"/>
    <property type="match status" value="1"/>
</dbReference>
<dbReference type="InterPro" id="IPR018773">
    <property type="entry name" value="MeTrfase_reg_dom_prd"/>
</dbReference>
<dbReference type="InterPro" id="IPR041698">
    <property type="entry name" value="Methyltransf_25"/>
</dbReference>
<gene>
    <name evidence="4" type="ORF">ETAA8_03420</name>
</gene>
<evidence type="ECO:0000259" key="3">
    <source>
        <dbReference type="Pfam" id="PF21782"/>
    </source>
</evidence>
<evidence type="ECO:0000313" key="4">
    <source>
        <dbReference type="EMBL" id="QDU25278.1"/>
    </source>
</evidence>
<evidence type="ECO:0000313" key="5">
    <source>
        <dbReference type="Proteomes" id="UP000315017"/>
    </source>
</evidence>
<sequence>MNNSSYDEIQYESKPHYPMHADCLGTLGHLFGMRTAPAGKCRVLELGCATAMNIICMADGLPESEFVGIDLSPSQIEAGQQLVDAAGLKNVRLHTASIMDLDESWGEFDYILAHGVFSWVPDFVQEGVFALCRRLLKPHGIAYISYNTYPGWHQRAVARELMQYHCTGIDDPQLKTQQARAILSFMVKSAPFPNSPHARVLAEEADTLERAPDSYVFHEHLEDSNTPLYFHQFMQRAGEHELQYLGEAWQHMQLDDLPAEVSESLQGISHDLIQLEQYADFLTNRIFRRTLLCRDDVELDRSPSADVIGSLLASALGQPASPEPDVRTAKEEKFKLHDGVVVHLTFPIVKAALVHLFKCWPQMVPFDELFAVSLAAIEDPAADREQQRALLAAMLLRGHLTHFVALHRQPFAFSLEVSERPKTSQLVRVLAAQWAMVPSRRHKLVPVPLAERLLLTLLDGTRDLPTLARDFAAARADNVSASGDADSRVADLLVDSDELPAWIETTLKQFAWQALLIA</sequence>
<keyword evidence="5" id="KW-1185">Reference proteome</keyword>
<dbReference type="EMBL" id="CP036274">
    <property type="protein sequence ID" value="QDU25278.1"/>
    <property type="molecule type" value="Genomic_DNA"/>
</dbReference>
<evidence type="ECO:0000259" key="2">
    <source>
        <dbReference type="Pfam" id="PF13649"/>
    </source>
</evidence>
<dbReference type="AlphaFoldDB" id="A0A517Y4V0"/>
<dbReference type="PANTHER" id="PTHR43667">
    <property type="entry name" value="CYCLOPROPANE-FATTY-ACYL-PHOSPHOLIPID SYNTHASE"/>
    <property type="match status" value="1"/>
</dbReference>
<name>A0A517Y4V0_9BACT</name>
<feature type="domain" description="Methyltransferase" evidence="2">
    <location>
        <begin position="43"/>
        <end position="140"/>
    </location>
</feature>
<accession>A0A517Y4V0</accession>
<dbReference type="RefSeq" id="WP_145083963.1">
    <property type="nucleotide sequence ID" value="NZ_CP036274.1"/>
</dbReference>
<dbReference type="OrthoDB" id="5449367at2"/>
<dbReference type="PANTHER" id="PTHR43667:SF2">
    <property type="entry name" value="FATTY ACID C-METHYL TRANSFERASE"/>
    <property type="match status" value="1"/>
</dbReference>
<dbReference type="Pfam" id="PF21782">
    <property type="entry name" value="WHD_PKMT"/>
    <property type="match status" value="1"/>
</dbReference>
<feature type="domain" description="Methyltransferase regulatory" evidence="1">
    <location>
        <begin position="213"/>
        <end position="294"/>
    </location>
</feature>
<dbReference type="Pfam" id="PF13649">
    <property type="entry name" value="Methyltransf_25"/>
    <property type="match status" value="1"/>
</dbReference>
<dbReference type="InterPro" id="IPR029063">
    <property type="entry name" value="SAM-dependent_MTases_sf"/>
</dbReference>
<evidence type="ECO:0008006" key="6">
    <source>
        <dbReference type="Google" id="ProtNLM"/>
    </source>
</evidence>
<protein>
    <recommendedName>
        <fullName evidence="6">Methyltransferase</fullName>
    </recommendedName>
</protein>
<dbReference type="Gene3D" id="3.40.50.150">
    <property type="entry name" value="Vaccinia Virus protein VP39"/>
    <property type="match status" value="1"/>
</dbReference>
<dbReference type="SUPFAM" id="SSF53335">
    <property type="entry name" value="S-adenosyl-L-methionine-dependent methyltransferases"/>
    <property type="match status" value="1"/>
</dbReference>
<dbReference type="CDD" id="cd02440">
    <property type="entry name" value="AdoMet_MTases"/>
    <property type="match status" value="1"/>
</dbReference>
<dbReference type="InterPro" id="IPR048976">
    <property type="entry name" value="WHD_PKMT"/>
</dbReference>
<organism evidence="4 5">
    <name type="scientific">Anatilimnocola aggregata</name>
    <dbReference type="NCBI Taxonomy" id="2528021"/>
    <lineage>
        <taxon>Bacteria</taxon>
        <taxon>Pseudomonadati</taxon>
        <taxon>Planctomycetota</taxon>
        <taxon>Planctomycetia</taxon>
        <taxon>Pirellulales</taxon>
        <taxon>Pirellulaceae</taxon>
        <taxon>Anatilimnocola</taxon>
    </lineage>
</organism>
<feature type="domain" description="PKMT C-terminal winged helix" evidence="3">
    <location>
        <begin position="419"/>
        <end position="515"/>
    </location>
</feature>